<evidence type="ECO:0008006" key="4">
    <source>
        <dbReference type="Google" id="ProtNLM"/>
    </source>
</evidence>
<organism evidence="2 3">
    <name type="scientific">Sorangium cellulosum</name>
    <name type="common">Polyangium cellulosum</name>
    <dbReference type="NCBI Taxonomy" id="56"/>
    <lineage>
        <taxon>Bacteria</taxon>
        <taxon>Pseudomonadati</taxon>
        <taxon>Myxococcota</taxon>
        <taxon>Polyangia</taxon>
        <taxon>Polyangiales</taxon>
        <taxon>Polyangiaceae</taxon>
        <taxon>Sorangium</taxon>
    </lineage>
</organism>
<dbReference type="EMBL" id="CP012673">
    <property type="protein sequence ID" value="AUX47634.1"/>
    <property type="molecule type" value="Genomic_DNA"/>
</dbReference>
<accession>A0A2L0F7Q4</accession>
<evidence type="ECO:0000313" key="3">
    <source>
        <dbReference type="Proteomes" id="UP000238348"/>
    </source>
</evidence>
<proteinExistence type="predicted"/>
<evidence type="ECO:0000313" key="2">
    <source>
        <dbReference type="EMBL" id="AUX47634.1"/>
    </source>
</evidence>
<protein>
    <recommendedName>
        <fullName evidence="4">Secreted protein</fullName>
    </recommendedName>
</protein>
<evidence type="ECO:0000256" key="1">
    <source>
        <dbReference type="SAM" id="SignalP"/>
    </source>
</evidence>
<feature type="chain" id="PRO_5014862669" description="Secreted protein" evidence="1">
    <location>
        <begin position="28"/>
        <end position="214"/>
    </location>
</feature>
<dbReference type="Proteomes" id="UP000238348">
    <property type="component" value="Chromosome"/>
</dbReference>
<name>A0A2L0F7Q4_SORCE</name>
<sequence>MRSVKLVVVQALVLAVPMLCMVREAHAHSVAMSDLPEGCLSQLNSGSLPIHNDFGTLSSFDSTFMVSGQNESACAGYTWIKFFNTSNDKVMRPQYGLNVNSSAWDCNHTALTWGLYMRVMASWGQVTPWTFVNGGNMFGSLVSGTCTYDPENIPHGAGGTSSNVISSSVFGTWIEYRLAVKAWQHDDVAFGHPGTWCGGLPQCNHNVLVKFDAP</sequence>
<keyword evidence="1" id="KW-0732">Signal</keyword>
<feature type="signal peptide" evidence="1">
    <location>
        <begin position="1"/>
        <end position="27"/>
    </location>
</feature>
<dbReference type="AlphaFoldDB" id="A0A2L0F7Q4"/>
<reference evidence="2 3" key="1">
    <citation type="submission" date="2015-09" db="EMBL/GenBank/DDBJ databases">
        <title>Sorangium comparison.</title>
        <authorList>
            <person name="Zaburannyi N."/>
            <person name="Bunk B."/>
            <person name="Overmann J."/>
            <person name="Mueller R."/>
        </authorList>
    </citation>
    <scope>NUCLEOTIDE SEQUENCE [LARGE SCALE GENOMIC DNA]</scope>
    <source>
        <strain evidence="2 3">So ce26</strain>
    </source>
</reference>
<gene>
    <name evidence="2" type="ORF">SOCE26_091560</name>
</gene>